<keyword evidence="4 6" id="KW-1133">Transmembrane helix</keyword>
<dbReference type="InterPro" id="IPR001182">
    <property type="entry name" value="FtsW/RodA"/>
</dbReference>
<dbReference type="NCBIfam" id="TIGR02210">
    <property type="entry name" value="rodA_shape"/>
    <property type="match status" value="1"/>
</dbReference>
<gene>
    <name evidence="7" type="ORF">A2997_01815</name>
</gene>
<evidence type="ECO:0000256" key="5">
    <source>
        <dbReference type="ARBA" id="ARBA00023136"/>
    </source>
</evidence>
<feature type="transmembrane region" description="Helical" evidence="6">
    <location>
        <begin position="310"/>
        <end position="332"/>
    </location>
</feature>
<keyword evidence="2 6" id="KW-0812">Transmembrane</keyword>
<dbReference type="STRING" id="1801766.A2997_01815"/>
<dbReference type="GO" id="GO:0051301">
    <property type="term" value="P:cell division"/>
    <property type="evidence" value="ECO:0007669"/>
    <property type="project" value="InterPro"/>
</dbReference>
<feature type="transmembrane region" description="Helical" evidence="6">
    <location>
        <begin position="145"/>
        <end position="162"/>
    </location>
</feature>
<feature type="transmembrane region" description="Helical" evidence="6">
    <location>
        <begin position="278"/>
        <end position="298"/>
    </location>
</feature>
<accession>A0A1F6WNH8</accession>
<keyword evidence="5 6" id="KW-0472">Membrane</keyword>
<dbReference type="GO" id="GO:0032153">
    <property type="term" value="C:cell division site"/>
    <property type="evidence" value="ECO:0007669"/>
    <property type="project" value="TreeGrafter"/>
</dbReference>
<dbReference type="GO" id="GO:0008360">
    <property type="term" value="P:regulation of cell shape"/>
    <property type="evidence" value="ECO:0007669"/>
    <property type="project" value="UniProtKB-KW"/>
</dbReference>
<sequence length="385" mass="42353">MVTPRFLRSISITVPTGFDWTLVVSAIVLIIAGLITMSSFGNTTSDILVIRQIVFVLIGIIGMVALSFLDITFFKRSYVVLLLYGIGILSLVALFIAGSTVNGATSWFSFGAFSLQPSDPVKLILILILAKYLSRRHVEIARFKHLLITFLYFVVPFGLILVQPDFGSSLVIIIIWFCMVLVSGLSRRHLLILTITAIAAGVLLWTSVLLPYQKDRIITFIHPVSDIMGSGYNSYQSMIAVGSGQIIGKGVGYGTQARLQFLPEHTTDFIFASFAEEWGLMGSLIIMGLFALILLRGIRIARQASSSFETLVALGIVFYITSHIIINIGMNIGVLPITGVTLPFMSYGGSHILTEFFALGLLMSIERFRTRAAHPEDVQHEFFGV</sequence>
<evidence type="ECO:0000256" key="4">
    <source>
        <dbReference type="ARBA" id="ARBA00022989"/>
    </source>
</evidence>
<dbReference type="Pfam" id="PF01098">
    <property type="entry name" value="FTSW_RODA_SPOVE"/>
    <property type="match status" value="1"/>
</dbReference>
<feature type="transmembrane region" description="Helical" evidence="6">
    <location>
        <begin position="81"/>
        <end position="101"/>
    </location>
</feature>
<feature type="transmembrane region" description="Helical" evidence="6">
    <location>
        <begin position="107"/>
        <end position="133"/>
    </location>
</feature>
<evidence type="ECO:0000256" key="3">
    <source>
        <dbReference type="ARBA" id="ARBA00022960"/>
    </source>
</evidence>
<feature type="transmembrane region" description="Helical" evidence="6">
    <location>
        <begin position="168"/>
        <end position="185"/>
    </location>
</feature>
<evidence type="ECO:0000256" key="6">
    <source>
        <dbReference type="SAM" id="Phobius"/>
    </source>
</evidence>
<organism evidence="7 8">
    <name type="scientific">Candidatus Nomurabacteria bacterium RIFCSPLOWO2_01_FULL_36_10b</name>
    <dbReference type="NCBI Taxonomy" id="1801766"/>
    <lineage>
        <taxon>Bacteria</taxon>
        <taxon>Candidatus Nomuraibacteriota</taxon>
    </lineage>
</organism>
<keyword evidence="3" id="KW-0133">Cell shape</keyword>
<feature type="transmembrane region" description="Helical" evidence="6">
    <location>
        <begin position="47"/>
        <end position="69"/>
    </location>
</feature>
<dbReference type="EMBL" id="MFUQ01000017">
    <property type="protein sequence ID" value="OGI83451.1"/>
    <property type="molecule type" value="Genomic_DNA"/>
</dbReference>
<evidence type="ECO:0000256" key="1">
    <source>
        <dbReference type="ARBA" id="ARBA00004141"/>
    </source>
</evidence>
<dbReference type="GO" id="GO:0005886">
    <property type="term" value="C:plasma membrane"/>
    <property type="evidence" value="ECO:0007669"/>
    <property type="project" value="TreeGrafter"/>
</dbReference>
<comment type="subcellular location">
    <subcellularLocation>
        <location evidence="1">Membrane</location>
        <topology evidence="1">Multi-pass membrane protein</topology>
    </subcellularLocation>
</comment>
<name>A0A1F6WNH8_9BACT</name>
<protein>
    <submittedName>
        <fullName evidence="7">Rod shape-determining protein RodA</fullName>
    </submittedName>
</protein>
<dbReference type="InterPro" id="IPR011923">
    <property type="entry name" value="RodA/MrdB"/>
</dbReference>
<reference evidence="7 8" key="1">
    <citation type="journal article" date="2016" name="Nat. Commun.">
        <title>Thousands of microbial genomes shed light on interconnected biogeochemical processes in an aquifer system.</title>
        <authorList>
            <person name="Anantharaman K."/>
            <person name="Brown C.T."/>
            <person name="Hug L.A."/>
            <person name="Sharon I."/>
            <person name="Castelle C.J."/>
            <person name="Probst A.J."/>
            <person name="Thomas B.C."/>
            <person name="Singh A."/>
            <person name="Wilkins M.J."/>
            <person name="Karaoz U."/>
            <person name="Brodie E.L."/>
            <person name="Williams K.H."/>
            <person name="Hubbard S.S."/>
            <person name="Banfield J.F."/>
        </authorList>
    </citation>
    <scope>NUCLEOTIDE SEQUENCE [LARGE SCALE GENOMIC DNA]</scope>
</reference>
<proteinExistence type="predicted"/>
<feature type="transmembrane region" description="Helical" evidence="6">
    <location>
        <begin position="190"/>
        <end position="210"/>
    </location>
</feature>
<evidence type="ECO:0000256" key="2">
    <source>
        <dbReference type="ARBA" id="ARBA00022692"/>
    </source>
</evidence>
<dbReference type="PANTHER" id="PTHR30474">
    <property type="entry name" value="CELL CYCLE PROTEIN"/>
    <property type="match status" value="1"/>
</dbReference>
<feature type="transmembrane region" description="Helical" evidence="6">
    <location>
        <begin position="20"/>
        <end position="41"/>
    </location>
</feature>
<comment type="caution">
    <text evidence="7">The sequence shown here is derived from an EMBL/GenBank/DDBJ whole genome shotgun (WGS) entry which is preliminary data.</text>
</comment>
<dbReference type="AlphaFoldDB" id="A0A1F6WNH8"/>
<evidence type="ECO:0000313" key="7">
    <source>
        <dbReference type="EMBL" id="OGI83451.1"/>
    </source>
</evidence>
<evidence type="ECO:0000313" key="8">
    <source>
        <dbReference type="Proteomes" id="UP000179448"/>
    </source>
</evidence>
<dbReference type="Proteomes" id="UP000179448">
    <property type="component" value="Unassembled WGS sequence"/>
</dbReference>
<feature type="transmembrane region" description="Helical" evidence="6">
    <location>
        <begin position="344"/>
        <end position="365"/>
    </location>
</feature>
<dbReference type="GO" id="GO:0015648">
    <property type="term" value="F:lipid-linked peptidoglycan transporter activity"/>
    <property type="evidence" value="ECO:0007669"/>
    <property type="project" value="TreeGrafter"/>
</dbReference>